<organism evidence="1 2">
    <name type="scientific">Choiromyces venosus 120613-1</name>
    <dbReference type="NCBI Taxonomy" id="1336337"/>
    <lineage>
        <taxon>Eukaryota</taxon>
        <taxon>Fungi</taxon>
        <taxon>Dikarya</taxon>
        <taxon>Ascomycota</taxon>
        <taxon>Pezizomycotina</taxon>
        <taxon>Pezizomycetes</taxon>
        <taxon>Pezizales</taxon>
        <taxon>Tuberaceae</taxon>
        <taxon>Choiromyces</taxon>
    </lineage>
</organism>
<reference evidence="1 2" key="1">
    <citation type="journal article" date="2018" name="Nat. Ecol. Evol.">
        <title>Pezizomycetes genomes reveal the molecular basis of ectomycorrhizal truffle lifestyle.</title>
        <authorList>
            <person name="Murat C."/>
            <person name="Payen T."/>
            <person name="Noel B."/>
            <person name="Kuo A."/>
            <person name="Morin E."/>
            <person name="Chen J."/>
            <person name="Kohler A."/>
            <person name="Krizsan K."/>
            <person name="Balestrini R."/>
            <person name="Da Silva C."/>
            <person name="Montanini B."/>
            <person name="Hainaut M."/>
            <person name="Levati E."/>
            <person name="Barry K.W."/>
            <person name="Belfiori B."/>
            <person name="Cichocki N."/>
            <person name="Clum A."/>
            <person name="Dockter R.B."/>
            <person name="Fauchery L."/>
            <person name="Guy J."/>
            <person name="Iotti M."/>
            <person name="Le Tacon F."/>
            <person name="Lindquist E.A."/>
            <person name="Lipzen A."/>
            <person name="Malagnac F."/>
            <person name="Mello A."/>
            <person name="Molinier V."/>
            <person name="Miyauchi S."/>
            <person name="Poulain J."/>
            <person name="Riccioni C."/>
            <person name="Rubini A."/>
            <person name="Sitrit Y."/>
            <person name="Splivallo R."/>
            <person name="Traeger S."/>
            <person name="Wang M."/>
            <person name="Zifcakova L."/>
            <person name="Wipf D."/>
            <person name="Zambonelli A."/>
            <person name="Paolocci F."/>
            <person name="Nowrousian M."/>
            <person name="Ottonello S."/>
            <person name="Baldrian P."/>
            <person name="Spatafora J.W."/>
            <person name="Henrissat B."/>
            <person name="Nagy L.G."/>
            <person name="Aury J.M."/>
            <person name="Wincker P."/>
            <person name="Grigoriev I.V."/>
            <person name="Bonfante P."/>
            <person name="Martin F.M."/>
        </authorList>
    </citation>
    <scope>NUCLEOTIDE SEQUENCE [LARGE SCALE GENOMIC DNA]</scope>
    <source>
        <strain evidence="1 2">120613-1</strain>
    </source>
</reference>
<dbReference type="AlphaFoldDB" id="A0A3N4IX85"/>
<dbReference type="Proteomes" id="UP000276215">
    <property type="component" value="Unassembled WGS sequence"/>
</dbReference>
<sequence length="113" mass="11401">MFFTLIGSLVLVEVKDEQGEVLSLRTATPTSRTRLVASPVVPAIYVVSTAYATTDRTAAARTTIADKDGTSVTAASTQGATFGPTPAVVDVLTHAHAAATPVASSALAPAATS</sequence>
<gene>
    <name evidence="1" type="ORF">L873DRAFT_1796009</name>
</gene>
<evidence type="ECO:0000313" key="1">
    <source>
        <dbReference type="EMBL" id="RPA89577.1"/>
    </source>
</evidence>
<keyword evidence="2" id="KW-1185">Reference proteome</keyword>
<name>A0A3N4IX85_9PEZI</name>
<dbReference type="EMBL" id="ML120567">
    <property type="protein sequence ID" value="RPA89577.1"/>
    <property type="molecule type" value="Genomic_DNA"/>
</dbReference>
<accession>A0A3N4IX85</accession>
<evidence type="ECO:0000313" key="2">
    <source>
        <dbReference type="Proteomes" id="UP000276215"/>
    </source>
</evidence>
<protein>
    <submittedName>
        <fullName evidence="1">Uncharacterized protein</fullName>
    </submittedName>
</protein>
<proteinExistence type="predicted"/>